<protein>
    <submittedName>
        <fullName evidence="1">Uncharacterized protein</fullName>
    </submittedName>
</protein>
<dbReference type="EMBL" id="JABSTR010000006">
    <property type="protein sequence ID" value="KAH9374471.1"/>
    <property type="molecule type" value="Genomic_DNA"/>
</dbReference>
<proteinExistence type="predicted"/>
<organism evidence="1 2">
    <name type="scientific">Haemaphysalis longicornis</name>
    <name type="common">Bush tick</name>
    <dbReference type="NCBI Taxonomy" id="44386"/>
    <lineage>
        <taxon>Eukaryota</taxon>
        <taxon>Metazoa</taxon>
        <taxon>Ecdysozoa</taxon>
        <taxon>Arthropoda</taxon>
        <taxon>Chelicerata</taxon>
        <taxon>Arachnida</taxon>
        <taxon>Acari</taxon>
        <taxon>Parasitiformes</taxon>
        <taxon>Ixodida</taxon>
        <taxon>Ixodoidea</taxon>
        <taxon>Ixodidae</taxon>
        <taxon>Haemaphysalinae</taxon>
        <taxon>Haemaphysalis</taxon>
    </lineage>
</organism>
<dbReference type="Proteomes" id="UP000821853">
    <property type="component" value="Chromosome 4"/>
</dbReference>
<dbReference type="OrthoDB" id="6510714at2759"/>
<evidence type="ECO:0000313" key="1">
    <source>
        <dbReference type="EMBL" id="KAH9374471.1"/>
    </source>
</evidence>
<evidence type="ECO:0000313" key="2">
    <source>
        <dbReference type="Proteomes" id="UP000821853"/>
    </source>
</evidence>
<keyword evidence="2" id="KW-1185">Reference proteome</keyword>
<name>A0A9J6GIL5_HAELO</name>
<dbReference type="VEuPathDB" id="VectorBase:HLOH_054527"/>
<gene>
    <name evidence="1" type="ORF">HPB48_012471</name>
</gene>
<accession>A0A9J6GIL5</accession>
<sequence length="92" mass="10366">MLDAEVWRAWSVQWTTVHTDTELFRWIPVVRSLPPNFRPIEGSRDALVFCSGLQRGTREFELAARAPALGSCVDPVCLRLVITVPLNFGRIG</sequence>
<reference evidence="1 2" key="1">
    <citation type="journal article" date="2020" name="Cell">
        <title>Large-Scale Comparative Analyses of Tick Genomes Elucidate Their Genetic Diversity and Vector Capacities.</title>
        <authorList>
            <consortium name="Tick Genome and Microbiome Consortium (TIGMIC)"/>
            <person name="Jia N."/>
            <person name="Wang J."/>
            <person name="Shi W."/>
            <person name="Du L."/>
            <person name="Sun Y."/>
            <person name="Zhan W."/>
            <person name="Jiang J.F."/>
            <person name="Wang Q."/>
            <person name="Zhang B."/>
            <person name="Ji P."/>
            <person name="Bell-Sakyi L."/>
            <person name="Cui X.M."/>
            <person name="Yuan T.T."/>
            <person name="Jiang B.G."/>
            <person name="Yang W.F."/>
            <person name="Lam T.T."/>
            <person name="Chang Q.C."/>
            <person name="Ding S.J."/>
            <person name="Wang X.J."/>
            <person name="Zhu J.G."/>
            <person name="Ruan X.D."/>
            <person name="Zhao L."/>
            <person name="Wei J.T."/>
            <person name="Ye R.Z."/>
            <person name="Que T.C."/>
            <person name="Du C.H."/>
            <person name="Zhou Y.H."/>
            <person name="Cheng J.X."/>
            <person name="Dai P.F."/>
            <person name="Guo W.B."/>
            <person name="Han X.H."/>
            <person name="Huang E.J."/>
            <person name="Li L.F."/>
            <person name="Wei W."/>
            <person name="Gao Y.C."/>
            <person name="Liu J.Z."/>
            <person name="Shao H.Z."/>
            <person name="Wang X."/>
            <person name="Wang C.C."/>
            <person name="Yang T.C."/>
            <person name="Huo Q.B."/>
            <person name="Li W."/>
            <person name="Chen H.Y."/>
            <person name="Chen S.E."/>
            <person name="Zhou L.G."/>
            <person name="Ni X.B."/>
            <person name="Tian J.H."/>
            <person name="Sheng Y."/>
            <person name="Liu T."/>
            <person name="Pan Y.S."/>
            <person name="Xia L.Y."/>
            <person name="Li J."/>
            <person name="Zhao F."/>
            <person name="Cao W.C."/>
        </authorList>
    </citation>
    <scope>NUCLEOTIDE SEQUENCE [LARGE SCALE GENOMIC DNA]</scope>
    <source>
        <strain evidence="1">HaeL-2018</strain>
    </source>
</reference>
<comment type="caution">
    <text evidence="1">The sequence shown here is derived from an EMBL/GenBank/DDBJ whole genome shotgun (WGS) entry which is preliminary data.</text>
</comment>
<dbReference type="AlphaFoldDB" id="A0A9J6GIL5"/>